<dbReference type="InterPro" id="IPR040758">
    <property type="entry name" value="PrmC_N"/>
</dbReference>
<evidence type="ECO:0000259" key="6">
    <source>
        <dbReference type="Pfam" id="PF05175"/>
    </source>
</evidence>
<dbReference type="Gene3D" id="1.10.8.10">
    <property type="entry name" value="DNA helicase RuvA subunit, C-terminal domain"/>
    <property type="match status" value="1"/>
</dbReference>
<dbReference type="GO" id="GO:0032259">
    <property type="term" value="P:methylation"/>
    <property type="evidence" value="ECO:0007669"/>
    <property type="project" value="UniProtKB-KW"/>
</dbReference>
<dbReference type="HAMAP" id="MF_02126">
    <property type="entry name" value="RF_methyltr_PrmC"/>
    <property type="match status" value="1"/>
</dbReference>
<accession>A0A346NSC0</accession>
<evidence type="ECO:0000256" key="5">
    <source>
        <dbReference type="HAMAP-Rule" id="MF_02126"/>
    </source>
</evidence>
<proteinExistence type="inferred from homology"/>
<comment type="similarity">
    <text evidence="5">Belongs to the protein N5-glutamine methyltransferase family. PrmC subfamily.</text>
</comment>
<dbReference type="NCBIfam" id="TIGR03534">
    <property type="entry name" value="RF_mod_PrmC"/>
    <property type="match status" value="1"/>
</dbReference>
<evidence type="ECO:0000313" key="9">
    <source>
        <dbReference type="Proteomes" id="UP000262073"/>
    </source>
</evidence>
<name>A0A346NSC0_9ALTE</name>
<feature type="binding site" evidence="5">
    <location>
        <position position="181"/>
    </location>
    <ligand>
        <name>S-adenosyl-L-methionine</name>
        <dbReference type="ChEBI" id="CHEBI:59789"/>
    </ligand>
</feature>
<keyword evidence="9" id="KW-1185">Reference proteome</keyword>
<dbReference type="EC" id="2.1.1.297" evidence="5"/>
<evidence type="ECO:0000313" key="8">
    <source>
        <dbReference type="EMBL" id="AXR08427.1"/>
    </source>
</evidence>
<sequence length="284" mass="30621">MSWGTATLTSALPENDASALDARVLLASALQRSVTYLYTWPDKAIGSTELHRYQRYIAQRGQGTPVAYITGQRDFWSLSLQVSPATLIPRPDTETLVEQALLRLPTGPATICDLGTGTGAVALAIASERPDCQILAIDVVAEAVELANSNAQANNLTNVTVLQSSWFANIQGQQFDMLVSNPPYVENLSPYLKQGDVRFEPASALTAGSDGLDDIRYIVQHAGNYLTAQGWLLLEHGYTQGPAVRTLLQEAGFIQVSTVNDLSGQPRISGGQWCAKGQVVCRSQ</sequence>
<dbReference type="InterPro" id="IPR050320">
    <property type="entry name" value="N5-glutamine_MTase"/>
</dbReference>
<dbReference type="Pfam" id="PF05175">
    <property type="entry name" value="MTS"/>
    <property type="match status" value="1"/>
</dbReference>
<comment type="function">
    <text evidence="5">Methylates the class 1 translation termination release factors RF1/PrfA and RF2/PrfB on the glutamine residue of the universally conserved GGQ motif.</text>
</comment>
<dbReference type="FunFam" id="3.40.50.150:FF:000053">
    <property type="entry name" value="Release factor glutamine methyltransferase"/>
    <property type="match status" value="1"/>
</dbReference>
<keyword evidence="2 5" id="KW-0808">Transferase</keyword>
<evidence type="ECO:0000256" key="2">
    <source>
        <dbReference type="ARBA" id="ARBA00022679"/>
    </source>
</evidence>
<evidence type="ECO:0000259" key="7">
    <source>
        <dbReference type="Pfam" id="PF17827"/>
    </source>
</evidence>
<dbReference type="InterPro" id="IPR019874">
    <property type="entry name" value="RF_methyltr_PrmC"/>
</dbReference>
<keyword evidence="3 5" id="KW-0949">S-adenosyl-L-methionine</keyword>
<evidence type="ECO:0000256" key="4">
    <source>
        <dbReference type="ARBA" id="ARBA00048391"/>
    </source>
</evidence>
<dbReference type="SUPFAM" id="SSF53335">
    <property type="entry name" value="S-adenosyl-L-methionine-dependent methyltransferases"/>
    <property type="match status" value="1"/>
</dbReference>
<evidence type="ECO:0000256" key="3">
    <source>
        <dbReference type="ARBA" id="ARBA00022691"/>
    </source>
</evidence>
<gene>
    <name evidence="5 8" type="primary">prmC</name>
    <name evidence="8" type="ORF">D0Y50_06935</name>
</gene>
<evidence type="ECO:0000256" key="1">
    <source>
        <dbReference type="ARBA" id="ARBA00022603"/>
    </source>
</evidence>
<feature type="binding site" evidence="5">
    <location>
        <begin position="181"/>
        <end position="184"/>
    </location>
    <ligand>
        <name>substrate</name>
    </ligand>
</feature>
<dbReference type="InterPro" id="IPR004556">
    <property type="entry name" value="HemK-like"/>
</dbReference>
<dbReference type="AlphaFoldDB" id="A0A346NSC0"/>
<dbReference type="GO" id="GO:0003676">
    <property type="term" value="F:nucleic acid binding"/>
    <property type="evidence" value="ECO:0007669"/>
    <property type="project" value="InterPro"/>
</dbReference>
<feature type="binding site" evidence="5">
    <location>
        <position position="138"/>
    </location>
    <ligand>
        <name>S-adenosyl-L-methionine</name>
        <dbReference type="ChEBI" id="CHEBI:59789"/>
    </ligand>
</feature>
<feature type="domain" description="Release factor glutamine methyltransferase N-terminal" evidence="7">
    <location>
        <begin position="4"/>
        <end position="71"/>
    </location>
</feature>
<reference evidence="8 9" key="1">
    <citation type="submission" date="2018-08" db="EMBL/GenBank/DDBJ databases">
        <title>Salinimonas sediminis sp. nov., a piezophilic bacterium isolated from a deep-sea sediment sample from the New Britain Trench.</title>
        <authorList>
            <person name="Cao J."/>
        </authorList>
    </citation>
    <scope>NUCLEOTIDE SEQUENCE [LARGE SCALE GENOMIC DNA]</scope>
    <source>
        <strain evidence="8 9">N102</strain>
    </source>
</reference>
<protein>
    <recommendedName>
        <fullName evidence="5">Release factor glutamine methyltransferase</fullName>
        <shortName evidence="5">RF MTase</shortName>
        <ecNumber evidence="5">2.1.1.297</ecNumber>
    </recommendedName>
    <alternativeName>
        <fullName evidence="5">N5-glutamine methyltransferase PrmC</fullName>
    </alternativeName>
    <alternativeName>
        <fullName evidence="5">Protein-(glutamine-N5) MTase PrmC</fullName>
    </alternativeName>
    <alternativeName>
        <fullName evidence="5">Protein-glutamine N-methyltransferase PrmC</fullName>
    </alternativeName>
</protein>
<dbReference type="PANTHER" id="PTHR18895:SF74">
    <property type="entry name" value="MTRF1L RELEASE FACTOR GLUTAMINE METHYLTRANSFERASE"/>
    <property type="match status" value="1"/>
</dbReference>
<dbReference type="EMBL" id="CP031769">
    <property type="protein sequence ID" value="AXR08427.1"/>
    <property type="molecule type" value="Genomic_DNA"/>
</dbReference>
<dbReference type="Proteomes" id="UP000262073">
    <property type="component" value="Chromosome"/>
</dbReference>
<feature type="domain" description="Methyltransferase small" evidence="6">
    <location>
        <begin position="109"/>
        <end position="188"/>
    </location>
</feature>
<dbReference type="OrthoDB" id="9800643at2"/>
<dbReference type="Gene3D" id="3.40.50.150">
    <property type="entry name" value="Vaccinia Virus protein VP39"/>
    <property type="match status" value="1"/>
</dbReference>
<dbReference type="NCBIfam" id="TIGR00536">
    <property type="entry name" value="hemK_fam"/>
    <property type="match status" value="1"/>
</dbReference>
<dbReference type="PANTHER" id="PTHR18895">
    <property type="entry name" value="HEMK METHYLTRANSFERASE"/>
    <property type="match status" value="1"/>
</dbReference>
<dbReference type="Pfam" id="PF17827">
    <property type="entry name" value="PrmC_N"/>
    <property type="match status" value="1"/>
</dbReference>
<feature type="binding site" evidence="5">
    <location>
        <begin position="115"/>
        <end position="119"/>
    </location>
    <ligand>
        <name>S-adenosyl-L-methionine</name>
        <dbReference type="ChEBI" id="CHEBI:59789"/>
    </ligand>
</feature>
<dbReference type="KEGG" id="salm:D0Y50_06935"/>
<dbReference type="PROSITE" id="PS00092">
    <property type="entry name" value="N6_MTASE"/>
    <property type="match status" value="1"/>
</dbReference>
<dbReference type="InterPro" id="IPR002052">
    <property type="entry name" value="DNA_methylase_N6_adenine_CS"/>
</dbReference>
<dbReference type="CDD" id="cd02440">
    <property type="entry name" value="AdoMet_MTases"/>
    <property type="match status" value="1"/>
</dbReference>
<dbReference type="InterPro" id="IPR007848">
    <property type="entry name" value="Small_mtfrase_dom"/>
</dbReference>
<feature type="binding site" evidence="5">
    <location>
        <position position="166"/>
    </location>
    <ligand>
        <name>S-adenosyl-L-methionine</name>
        <dbReference type="ChEBI" id="CHEBI:59789"/>
    </ligand>
</feature>
<dbReference type="InterPro" id="IPR029063">
    <property type="entry name" value="SAM-dependent_MTases_sf"/>
</dbReference>
<dbReference type="GO" id="GO:0102559">
    <property type="term" value="F:peptide chain release factor N(5)-glutamine methyltransferase activity"/>
    <property type="evidence" value="ECO:0007669"/>
    <property type="project" value="UniProtKB-EC"/>
</dbReference>
<keyword evidence="1 5" id="KW-0489">Methyltransferase</keyword>
<organism evidence="8 9">
    <name type="scientific">Salinimonas sediminis</name>
    <dbReference type="NCBI Taxonomy" id="2303538"/>
    <lineage>
        <taxon>Bacteria</taxon>
        <taxon>Pseudomonadati</taxon>
        <taxon>Pseudomonadota</taxon>
        <taxon>Gammaproteobacteria</taxon>
        <taxon>Alteromonadales</taxon>
        <taxon>Alteromonadaceae</taxon>
        <taxon>Alteromonas/Salinimonas group</taxon>
        <taxon>Salinimonas</taxon>
    </lineage>
</organism>
<comment type="catalytic activity">
    <reaction evidence="4 5">
        <text>L-glutaminyl-[peptide chain release factor] + S-adenosyl-L-methionine = N(5)-methyl-L-glutaminyl-[peptide chain release factor] + S-adenosyl-L-homocysteine + H(+)</text>
        <dbReference type="Rhea" id="RHEA:42896"/>
        <dbReference type="Rhea" id="RHEA-COMP:10271"/>
        <dbReference type="Rhea" id="RHEA-COMP:10272"/>
        <dbReference type="ChEBI" id="CHEBI:15378"/>
        <dbReference type="ChEBI" id="CHEBI:30011"/>
        <dbReference type="ChEBI" id="CHEBI:57856"/>
        <dbReference type="ChEBI" id="CHEBI:59789"/>
        <dbReference type="ChEBI" id="CHEBI:61891"/>
        <dbReference type="EC" id="2.1.1.297"/>
    </reaction>
</comment>